<dbReference type="GO" id="GO:0046872">
    <property type="term" value="F:metal ion binding"/>
    <property type="evidence" value="ECO:0007669"/>
    <property type="project" value="UniProtKB-UniRule"/>
</dbReference>
<feature type="binding site" evidence="6">
    <location>
        <position position="174"/>
    </location>
    <ligand>
        <name>substrate</name>
    </ligand>
</feature>
<dbReference type="GO" id="GO:0070006">
    <property type="term" value="F:metalloaminopeptidase activity"/>
    <property type="evidence" value="ECO:0007669"/>
    <property type="project" value="UniProtKB-UniRule"/>
</dbReference>
<dbReference type="InterPro" id="IPR002467">
    <property type="entry name" value="Pept_M24A_MAP1"/>
</dbReference>
<dbReference type="PANTHER" id="PTHR43330">
    <property type="entry name" value="METHIONINE AMINOPEPTIDASE"/>
    <property type="match status" value="1"/>
</dbReference>
<dbReference type="Gene3D" id="3.90.230.10">
    <property type="entry name" value="Creatinase/methionine aminopeptidase superfamily"/>
    <property type="match status" value="1"/>
</dbReference>
<dbReference type="GO" id="GO:0004239">
    <property type="term" value="F:initiator methionyl aminopeptidase activity"/>
    <property type="evidence" value="ECO:0007669"/>
    <property type="project" value="UniProtKB-UniRule"/>
</dbReference>
<dbReference type="EC" id="3.4.11.18" evidence="6 7"/>
<feature type="binding site" evidence="6">
    <location>
        <position position="93"/>
    </location>
    <ligand>
        <name>a divalent metal cation</name>
        <dbReference type="ChEBI" id="CHEBI:60240"/>
        <label>1</label>
    </ligand>
</feature>
<dbReference type="InterPro" id="IPR000994">
    <property type="entry name" value="Pept_M24"/>
</dbReference>
<evidence type="ECO:0000313" key="10">
    <source>
        <dbReference type="Proteomes" id="UP000005732"/>
    </source>
</evidence>
<dbReference type="PRINTS" id="PR00599">
    <property type="entry name" value="MAPEPTIDASE"/>
</dbReference>
<sequence>MVIANDDELVKLKEIGRICANAIQVMAAAMEPGMTTLELDRIGRKVLEDAGARSAPEFCYQFPGATCISINEEIAHGIPGARVIRAGDLINIDVSAEKDGFFADTGASFAMPPVKPKIDKLCRDGKRALWVGLNQVKSGEPLAKIGTAVGAFAQKNRYTLVANLASHGVGRSLHEEPAELSTWPDPSEKRVMTDGLVFTVEPFLSLGATWAEGGDDAWTLYADPQAPTVQYEHTVVATRNGPVILTLPDAPQG</sequence>
<dbReference type="InterPro" id="IPR001714">
    <property type="entry name" value="Pept_M24_MAP"/>
</dbReference>
<keyword evidence="2 6" id="KW-0031">Aminopeptidase</keyword>
<feature type="binding site" evidence="6">
    <location>
        <position position="104"/>
    </location>
    <ligand>
        <name>a divalent metal cation</name>
        <dbReference type="ChEBI" id="CHEBI:60240"/>
        <label>2</label>
        <note>catalytic</note>
    </ligand>
</feature>
<dbReference type="CDD" id="cd01086">
    <property type="entry name" value="MetAP1"/>
    <property type="match status" value="1"/>
</dbReference>
<name>J0CBR7_RHILT</name>
<keyword evidence="3 6" id="KW-0645">Protease</keyword>
<reference evidence="9 10" key="1">
    <citation type="submission" date="2012-02" db="EMBL/GenBank/DDBJ databases">
        <title>Improved High-Quality Draft Sequence of Rhizobium leguminosarum bv. trifolii WSM2297.</title>
        <authorList>
            <consortium name="US DOE Joint Genome Institute"/>
            <person name="Lucas S."/>
            <person name="Han J."/>
            <person name="Lapidus A."/>
            <person name="Cheng J.-F."/>
            <person name="Goodwin L."/>
            <person name="Pitluck S."/>
            <person name="Peters L."/>
            <person name="Ovchinnikova G."/>
            <person name="Zhang X."/>
            <person name="Detter J.C."/>
            <person name="Han C."/>
            <person name="Tapia R."/>
            <person name="Land M."/>
            <person name="Hauser L."/>
            <person name="Kyrpides N."/>
            <person name="Ivanova N."/>
            <person name="Pagani I."/>
            <person name="Brau L."/>
            <person name="Yates R."/>
            <person name="O'Hara G."/>
            <person name="Rui T."/>
            <person name="Howieson J."/>
            <person name="Reeve W."/>
            <person name="Woyke T."/>
        </authorList>
    </citation>
    <scope>NUCLEOTIDE SEQUENCE [LARGE SCALE GENOMIC DNA]</scope>
    <source>
        <strain evidence="9 10">WSM2297</strain>
    </source>
</reference>
<evidence type="ECO:0000256" key="7">
    <source>
        <dbReference type="RuleBase" id="RU003653"/>
    </source>
</evidence>
<evidence type="ECO:0000256" key="1">
    <source>
        <dbReference type="ARBA" id="ARBA00002521"/>
    </source>
</evidence>
<evidence type="ECO:0000256" key="6">
    <source>
        <dbReference type="HAMAP-Rule" id="MF_01974"/>
    </source>
</evidence>
<dbReference type="Pfam" id="PF00557">
    <property type="entry name" value="Peptidase_M24"/>
    <property type="match status" value="1"/>
</dbReference>
<comment type="function">
    <text evidence="1 6">Removes the N-terminal methionine from nascent proteins. The N-terminal methionine is often cleaved when the second residue in the primary sequence is small and uncharged (Met-Ala-, Cys, Gly, Pro, Ser, Thr, or Val). Requires deformylation of the N(alpha)-formylated initiator methionine before it can be hydrolyzed.</text>
</comment>
<feature type="binding site" evidence="6">
    <location>
        <position position="76"/>
    </location>
    <ligand>
        <name>substrate</name>
    </ligand>
</feature>
<evidence type="ECO:0000256" key="4">
    <source>
        <dbReference type="ARBA" id="ARBA00022723"/>
    </source>
</evidence>
<dbReference type="EMBL" id="JH719395">
    <property type="protein sequence ID" value="EJC80587.1"/>
    <property type="molecule type" value="Genomic_DNA"/>
</dbReference>
<comment type="catalytic activity">
    <reaction evidence="6 7">
        <text>Release of N-terminal amino acids, preferentially methionine, from peptides and arylamides.</text>
        <dbReference type="EC" id="3.4.11.18"/>
    </reaction>
</comment>
<dbReference type="PANTHER" id="PTHR43330:SF13">
    <property type="entry name" value="METHIONINE AMINOPEPTIDASE 2"/>
    <property type="match status" value="1"/>
</dbReference>
<feature type="binding site" evidence="6">
    <location>
        <position position="201"/>
    </location>
    <ligand>
        <name>a divalent metal cation</name>
        <dbReference type="ChEBI" id="CHEBI:60240"/>
        <label>2</label>
        <note>catalytic</note>
    </ligand>
</feature>
<dbReference type="HAMAP" id="MF_01974">
    <property type="entry name" value="MetAP_1"/>
    <property type="match status" value="1"/>
</dbReference>
<feature type="binding site" evidence="6">
    <location>
        <position position="167"/>
    </location>
    <ligand>
        <name>a divalent metal cation</name>
        <dbReference type="ChEBI" id="CHEBI:60240"/>
        <label>2</label>
        <note>catalytic</note>
    </ligand>
</feature>
<dbReference type="Proteomes" id="UP000005732">
    <property type="component" value="Unassembled WGS sequence"/>
</dbReference>
<protein>
    <recommendedName>
        <fullName evidence="6 7">Methionine aminopeptidase</fullName>
        <shortName evidence="6">MAP</shortName>
        <shortName evidence="6">MetAP</shortName>
        <ecNumber evidence="6 7">3.4.11.18</ecNumber>
    </recommendedName>
    <alternativeName>
        <fullName evidence="6">Peptidase M</fullName>
    </alternativeName>
</protein>
<feature type="domain" description="Peptidase M24" evidence="8">
    <location>
        <begin position="11"/>
        <end position="238"/>
    </location>
</feature>
<feature type="binding site" evidence="6">
    <location>
        <position position="104"/>
    </location>
    <ligand>
        <name>a divalent metal cation</name>
        <dbReference type="ChEBI" id="CHEBI:60240"/>
        <label>1</label>
    </ligand>
</feature>
<evidence type="ECO:0000256" key="5">
    <source>
        <dbReference type="ARBA" id="ARBA00022801"/>
    </source>
</evidence>
<dbReference type="HOGENOM" id="CLU_015857_0_2_5"/>
<dbReference type="GO" id="GO:0006508">
    <property type="term" value="P:proteolysis"/>
    <property type="evidence" value="ECO:0007669"/>
    <property type="project" value="UniProtKB-KW"/>
</dbReference>
<feature type="binding site" evidence="6">
    <location>
        <position position="232"/>
    </location>
    <ligand>
        <name>a divalent metal cation</name>
        <dbReference type="ChEBI" id="CHEBI:60240"/>
        <label>2</label>
        <note>catalytic</note>
    </ligand>
</feature>
<comment type="subunit">
    <text evidence="6">Monomer.</text>
</comment>
<feature type="binding site" evidence="6">
    <location>
        <position position="232"/>
    </location>
    <ligand>
        <name>a divalent metal cation</name>
        <dbReference type="ChEBI" id="CHEBI:60240"/>
        <label>1</label>
    </ligand>
</feature>
<gene>
    <name evidence="6" type="primary">map</name>
    <name evidence="9" type="ORF">Rleg4DRAFT_2220</name>
</gene>
<dbReference type="NCBIfam" id="TIGR00500">
    <property type="entry name" value="met_pdase_I"/>
    <property type="match status" value="1"/>
</dbReference>
<proteinExistence type="inferred from homology"/>
<comment type="cofactor">
    <cofactor evidence="6">
        <name>Co(2+)</name>
        <dbReference type="ChEBI" id="CHEBI:48828"/>
    </cofactor>
    <cofactor evidence="6">
        <name>Zn(2+)</name>
        <dbReference type="ChEBI" id="CHEBI:29105"/>
    </cofactor>
    <cofactor evidence="6">
        <name>Mn(2+)</name>
        <dbReference type="ChEBI" id="CHEBI:29035"/>
    </cofactor>
    <cofactor evidence="6">
        <name>Fe(2+)</name>
        <dbReference type="ChEBI" id="CHEBI:29033"/>
    </cofactor>
    <text evidence="6">Binds 2 divalent metal cations per subunit. Has a high-affinity and a low affinity metal-binding site. The true nature of the physiological cofactor is under debate. The enzyme is active with cobalt, zinc, manganese or divalent iron ions. Most likely, methionine aminopeptidases function as mononuclear Fe(2+)-metalloproteases under physiological conditions, and the catalytically relevant metal-binding site has been assigned to the histidine-containing high-affinity site.</text>
</comment>
<keyword evidence="5 6" id="KW-0378">Hydrolase</keyword>
<accession>J0CBR7</accession>
<evidence type="ECO:0000259" key="8">
    <source>
        <dbReference type="Pfam" id="PF00557"/>
    </source>
</evidence>
<comment type="similarity">
    <text evidence="6">Belongs to the peptidase M24A family. Methionine aminopeptidase type 1 subfamily.</text>
</comment>
<dbReference type="InterPro" id="IPR036005">
    <property type="entry name" value="Creatinase/aminopeptidase-like"/>
</dbReference>
<evidence type="ECO:0000256" key="2">
    <source>
        <dbReference type="ARBA" id="ARBA00022438"/>
    </source>
</evidence>
<dbReference type="OrthoDB" id="9802055at2"/>
<dbReference type="RefSeq" id="WP_003581272.1">
    <property type="nucleotide sequence ID" value="NZ_JH719395.1"/>
</dbReference>
<dbReference type="AlphaFoldDB" id="J0CBR7"/>
<dbReference type="SUPFAM" id="SSF55920">
    <property type="entry name" value="Creatinase/aminopeptidase"/>
    <property type="match status" value="1"/>
</dbReference>
<keyword evidence="4 6" id="KW-0479">Metal-binding</keyword>
<organism evidence="9 10">
    <name type="scientific">Rhizobium leguminosarum bv. trifolii WSM2297</name>
    <dbReference type="NCBI Taxonomy" id="754762"/>
    <lineage>
        <taxon>Bacteria</taxon>
        <taxon>Pseudomonadati</taxon>
        <taxon>Pseudomonadota</taxon>
        <taxon>Alphaproteobacteria</taxon>
        <taxon>Hyphomicrobiales</taxon>
        <taxon>Rhizobiaceae</taxon>
        <taxon>Rhizobium/Agrobacterium group</taxon>
        <taxon>Rhizobium</taxon>
    </lineage>
</organism>
<evidence type="ECO:0000313" key="9">
    <source>
        <dbReference type="EMBL" id="EJC80587.1"/>
    </source>
</evidence>
<evidence type="ECO:0000256" key="3">
    <source>
        <dbReference type="ARBA" id="ARBA00022670"/>
    </source>
</evidence>